<organism evidence="2 3">
    <name type="scientific">Camellia sinensis</name>
    <name type="common">Tea plant</name>
    <name type="synonym">Thea sinensis</name>
    <dbReference type="NCBI Taxonomy" id="4442"/>
    <lineage>
        <taxon>Eukaryota</taxon>
        <taxon>Viridiplantae</taxon>
        <taxon>Streptophyta</taxon>
        <taxon>Embryophyta</taxon>
        <taxon>Tracheophyta</taxon>
        <taxon>Spermatophyta</taxon>
        <taxon>Magnoliopsida</taxon>
        <taxon>eudicotyledons</taxon>
        <taxon>Gunneridae</taxon>
        <taxon>Pentapetalae</taxon>
        <taxon>asterids</taxon>
        <taxon>Ericales</taxon>
        <taxon>Theaceae</taxon>
        <taxon>Camellia</taxon>
    </lineage>
</organism>
<reference evidence="3" key="1">
    <citation type="journal article" date="2020" name="Nat. Commun.">
        <title>Genome assembly of wild tea tree DASZ reveals pedigree and selection history of tea varieties.</title>
        <authorList>
            <person name="Zhang W."/>
            <person name="Zhang Y."/>
            <person name="Qiu H."/>
            <person name="Guo Y."/>
            <person name="Wan H."/>
            <person name="Zhang X."/>
            <person name="Scossa F."/>
            <person name="Alseekh S."/>
            <person name="Zhang Q."/>
            <person name="Wang P."/>
            <person name="Xu L."/>
            <person name="Schmidt M.H."/>
            <person name="Jia X."/>
            <person name="Li D."/>
            <person name="Zhu A."/>
            <person name="Guo F."/>
            <person name="Chen W."/>
            <person name="Ni D."/>
            <person name="Usadel B."/>
            <person name="Fernie A.R."/>
            <person name="Wen W."/>
        </authorList>
    </citation>
    <scope>NUCLEOTIDE SEQUENCE [LARGE SCALE GENOMIC DNA]</scope>
    <source>
        <strain evidence="3">cv. G240</strain>
    </source>
</reference>
<dbReference type="SUPFAM" id="SSF49764">
    <property type="entry name" value="HSP20-like chaperones"/>
    <property type="match status" value="1"/>
</dbReference>
<keyword evidence="1" id="KW-0732">Signal</keyword>
<feature type="signal peptide" evidence="1">
    <location>
        <begin position="1"/>
        <end position="33"/>
    </location>
</feature>
<feature type="chain" id="PRO_5029624886" description="CS domain-containing protein" evidence="1">
    <location>
        <begin position="34"/>
        <end position="251"/>
    </location>
</feature>
<reference evidence="2 3" key="2">
    <citation type="submission" date="2020-07" db="EMBL/GenBank/DDBJ databases">
        <title>Genome assembly of wild tea tree DASZ reveals pedigree and selection history of tea varieties.</title>
        <authorList>
            <person name="Zhang W."/>
        </authorList>
    </citation>
    <scope>NUCLEOTIDE SEQUENCE [LARGE SCALE GENOMIC DNA]</scope>
    <source>
        <strain evidence="3">cv. G240</strain>
        <tissue evidence="2">Leaf</tissue>
    </source>
</reference>
<evidence type="ECO:0000256" key="1">
    <source>
        <dbReference type="SAM" id="SignalP"/>
    </source>
</evidence>
<proteinExistence type="predicted"/>
<keyword evidence="3" id="KW-1185">Reference proteome</keyword>
<gene>
    <name evidence="2" type="ORF">HYC85_025739</name>
</gene>
<accession>A0A7J7GBU1</accession>
<evidence type="ECO:0008006" key="4">
    <source>
        <dbReference type="Google" id="ProtNLM"/>
    </source>
</evidence>
<evidence type="ECO:0000313" key="2">
    <source>
        <dbReference type="EMBL" id="KAF5938233.1"/>
    </source>
</evidence>
<name>A0A7J7GBU1_CAMSI</name>
<comment type="caution">
    <text evidence="2">The sequence shown here is derived from an EMBL/GenBank/DDBJ whole genome shotgun (WGS) entry which is preliminary data.</text>
</comment>
<evidence type="ECO:0000313" key="3">
    <source>
        <dbReference type="Proteomes" id="UP000593564"/>
    </source>
</evidence>
<protein>
    <recommendedName>
        <fullName evidence="4">CS domain-containing protein</fullName>
    </recommendedName>
</protein>
<dbReference type="EMBL" id="JACBKZ010000012">
    <property type="protein sequence ID" value="KAF5938233.1"/>
    <property type="molecule type" value="Genomic_DNA"/>
</dbReference>
<dbReference type="InterPro" id="IPR008978">
    <property type="entry name" value="HSP20-like_chaperone"/>
</dbReference>
<dbReference type="AlphaFoldDB" id="A0A7J7GBU1"/>
<dbReference type="Proteomes" id="UP000593564">
    <property type="component" value="Unassembled WGS sequence"/>
</dbReference>
<sequence>MALISFSLAPTLVLSSLILFLAVSPQMTTPAWAELLRRPGNHPLLFSLALSVSPSISSFVRLYPVTWSDSSPITAGESSLSHLPDVHAPPLYRPFFSAAAAELHSNATPFHLLFLEGPTKVELRLELEGHDIQSSRDIFVDAEKSSLTIRVQHSGSLKTLMETTCLYKNLLKQYVYLFLRYMDDDQLVVNLKKQDPDLKWPDIIESWESLTVGVMQLLKGTSIYLVGDSSEINEKIARECCWSWCFTDKMD</sequence>